<reference evidence="2 3" key="2">
    <citation type="submission" date="2018-06" db="EMBL/GenBank/DDBJ databases">
        <title>Metagenomic assembly of (sub)arctic Cyanobacteria and their associated microbiome from non-axenic cultures.</title>
        <authorList>
            <person name="Baurain D."/>
        </authorList>
    </citation>
    <scope>NUCLEOTIDE SEQUENCE [LARGE SCALE GENOMIC DNA]</scope>
    <source>
        <strain evidence="2">ULC129bin1</strain>
    </source>
</reference>
<feature type="region of interest" description="Disordered" evidence="1">
    <location>
        <begin position="35"/>
        <end position="58"/>
    </location>
</feature>
<protein>
    <submittedName>
        <fullName evidence="2">Uncharacterized protein</fullName>
    </submittedName>
</protein>
<dbReference type="EMBL" id="QBMC01000090">
    <property type="protein sequence ID" value="PZO15666.1"/>
    <property type="molecule type" value="Genomic_DNA"/>
</dbReference>
<dbReference type="Proteomes" id="UP000249354">
    <property type="component" value="Unassembled WGS sequence"/>
</dbReference>
<proteinExistence type="predicted"/>
<accession>A0A2W4U321</accession>
<evidence type="ECO:0000313" key="3">
    <source>
        <dbReference type="Proteomes" id="UP000249354"/>
    </source>
</evidence>
<evidence type="ECO:0000313" key="2">
    <source>
        <dbReference type="EMBL" id="PZO15666.1"/>
    </source>
</evidence>
<name>A0A2W4U321_9CYAN</name>
<organism evidence="2 3">
    <name type="scientific">Leptolyngbya foveolarum</name>
    <dbReference type="NCBI Taxonomy" id="47253"/>
    <lineage>
        <taxon>Bacteria</taxon>
        <taxon>Bacillati</taxon>
        <taxon>Cyanobacteriota</taxon>
        <taxon>Cyanophyceae</taxon>
        <taxon>Leptolyngbyales</taxon>
        <taxon>Leptolyngbyaceae</taxon>
        <taxon>Leptolyngbya group</taxon>
        <taxon>Leptolyngbya</taxon>
    </lineage>
</organism>
<feature type="compositionally biased region" description="Polar residues" evidence="1">
    <location>
        <begin position="35"/>
        <end position="47"/>
    </location>
</feature>
<dbReference type="AlphaFoldDB" id="A0A2W4U321"/>
<gene>
    <name evidence="2" type="ORF">DCF25_13460</name>
</gene>
<sequence>MTSKKSAALPGKPRAKKTVPDIVADAFVNGSNVDVSDTSKPAVSGSRSVGRPKTGKRSNPEYARLTAWVPEAVLEALKIEALKQKCDLGDLLMERLDLQGIDISGD</sequence>
<evidence type="ECO:0000256" key="1">
    <source>
        <dbReference type="SAM" id="MobiDB-lite"/>
    </source>
</evidence>
<reference evidence="3" key="1">
    <citation type="submission" date="2018-04" db="EMBL/GenBank/DDBJ databases">
        <authorList>
            <person name="Cornet L."/>
        </authorList>
    </citation>
    <scope>NUCLEOTIDE SEQUENCE [LARGE SCALE GENOMIC DNA]</scope>
</reference>
<comment type="caution">
    <text evidence="2">The sequence shown here is derived from an EMBL/GenBank/DDBJ whole genome shotgun (WGS) entry which is preliminary data.</text>
</comment>